<dbReference type="RefSeq" id="WP_419193602.1">
    <property type="nucleotide sequence ID" value="NZ_CP036279.1"/>
</dbReference>
<keyword evidence="11" id="KW-1185">Reference proteome</keyword>
<dbReference type="NCBIfam" id="TIGR01185">
    <property type="entry name" value="devC"/>
    <property type="match status" value="1"/>
</dbReference>
<keyword evidence="4 8" id="KW-0812">Transmembrane</keyword>
<feature type="region of interest" description="Disordered" evidence="7">
    <location>
        <begin position="1"/>
        <end position="32"/>
    </location>
</feature>
<evidence type="ECO:0000256" key="3">
    <source>
        <dbReference type="ARBA" id="ARBA00022475"/>
    </source>
</evidence>
<organism evidence="10 11">
    <name type="scientific">Kolteria novifilia</name>
    <dbReference type="NCBI Taxonomy" id="2527975"/>
    <lineage>
        <taxon>Bacteria</taxon>
        <taxon>Pseudomonadati</taxon>
        <taxon>Planctomycetota</taxon>
        <taxon>Planctomycetia</taxon>
        <taxon>Kolteriales</taxon>
        <taxon>Kolteriaceae</taxon>
        <taxon>Kolteria</taxon>
    </lineage>
</organism>
<feature type="transmembrane region" description="Helical" evidence="8">
    <location>
        <begin position="44"/>
        <end position="62"/>
    </location>
</feature>
<feature type="transmembrane region" description="Helical" evidence="8">
    <location>
        <begin position="337"/>
        <end position="364"/>
    </location>
</feature>
<dbReference type="KEGG" id="knv:Pan216_27110"/>
<evidence type="ECO:0000256" key="4">
    <source>
        <dbReference type="ARBA" id="ARBA00022692"/>
    </source>
</evidence>
<dbReference type="PANTHER" id="PTHR43738">
    <property type="entry name" value="ABC TRANSPORTER, MEMBRANE PROTEIN"/>
    <property type="match status" value="1"/>
</dbReference>
<keyword evidence="5 8" id="KW-1133">Transmembrane helix</keyword>
<keyword evidence="6 8" id="KW-0472">Membrane</keyword>
<dbReference type="PANTHER" id="PTHR43738:SF1">
    <property type="entry name" value="HEMIN TRANSPORT SYSTEM PERMEASE PROTEIN HRTB-RELATED"/>
    <property type="match status" value="1"/>
</dbReference>
<feature type="transmembrane region" description="Helical" evidence="8">
    <location>
        <begin position="376"/>
        <end position="401"/>
    </location>
</feature>
<sequence length="414" mass="46346">MSATTRPDNLPSLAAETPSSTTPPPSRSRRRTPLAWRNVTEKKLRLLASTLGVAFAVVLIFMQNGFKNAFVDGMLQIIEVLDGELFITSRSRYIVTVRQTFPRRRLAEARRIRGVADTSPLYVEDQLGRWKSTEDRVSRKIRVVAFDPDDSIIGIPEVEAQQHKLVGYDTALADRRSKRNFYGDFSSQPESLLNRKPFRIVGTYRLGTDYQNNGTLMLSETSFLDLFPHRDQGGFGDTAVDIGVIKLDPGADVPVVLEAMRNRLPRDVVVLTKNELLAKESAFWNEVTPVGVVFNIGIVMGFVVGVMICYQILYSDISDRLPEFATLKAMGYSKTELFRVILSQAIYLSFFGFAAGALVSWSLYQLVDYWTGLPMRFLPLSALTVLVATILMCAFSAFIAARRLTSADPAELFR</sequence>
<evidence type="ECO:0000256" key="6">
    <source>
        <dbReference type="ARBA" id="ARBA00023136"/>
    </source>
</evidence>
<protein>
    <submittedName>
        <fullName evidence="10">FtsX-like permease family protein</fullName>
    </submittedName>
</protein>
<keyword evidence="3" id="KW-1003">Cell membrane</keyword>
<name>A0A518B4I8_9BACT</name>
<keyword evidence="2" id="KW-0813">Transport</keyword>
<reference evidence="10 11" key="1">
    <citation type="submission" date="2019-02" db="EMBL/GenBank/DDBJ databases">
        <title>Deep-cultivation of Planctomycetes and their phenomic and genomic characterization uncovers novel biology.</title>
        <authorList>
            <person name="Wiegand S."/>
            <person name="Jogler M."/>
            <person name="Boedeker C."/>
            <person name="Pinto D."/>
            <person name="Vollmers J."/>
            <person name="Rivas-Marin E."/>
            <person name="Kohn T."/>
            <person name="Peeters S.H."/>
            <person name="Heuer A."/>
            <person name="Rast P."/>
            <person name="Oberbeckmann S."/>
            <person name="Bunk B."/>
            <person name="Jeske O."/>
            <person name="Meyerdierks A."/>
            <person name="Storesund J.E."/>
            <person name="Kallscheuer N."/>
            <person name="Luecker S."/>
            <person name="Lage O.M."/>
            <person name="Pohl T."/>
            <person name="Merkel B.J."/>
            <person name="Hornburger P."/>
            <person name="Mueller R.-W."/>
            <person name="Bruemmer F."/>
            <person name="Labrenz M."/>
            <person name="Spormann A.M."/>
            <person name="Op den Camp H."/>
            <person name="Overmann J."/>
            <person name="Amann R."/>
            <person name="Jetten M.S.M."/>
            <person name="Mascher T."/>
            <person name="Medema M.H."/>
            <person name="Devos D.P."/>
            <person name="Kaster A.-K."/>
            <person name="Ovreas L."/>
            <person name="Rohde M."/>
            <person name="Galperin M.Y."/>
            <person name="Jogler C."/>
        </authorList>
    </citation>
    <scope>NUCLEOTIDE SEQUENCE [LARGE SCALE GENOMIC DNA]</scope>
    <source>
        <strain evidence="10 11">Pan216</strain>
    </source>
</reference>
<evidence type="ECO:0000313" key="11">
    <source>
        <dbReference type="Proteomes" id="UP000317093"/>
    </source>
</evidence>
<evidence type="ECO:0000259" key="9">
    <source>
        <dbReference type="Pfam" id="PF02687"/>
    </source>
</evidence>
<feature type="domain" description="ABC3 transporter permease C-terminal" evidence="9">
    <location>
        <begin position="296"/>
        <end position="409"/>
    </location>
</feature>
<evidence type="ECO:0000256" key="5">
    <source>
        <dbReference type="ARBA" id="ARBA00022989"/>
    </source>
</evidence>
<evidence type="ECO:0000256" key="1">
    <source>
        <dbReference type="ARBA" id="ARBA00004651"/>
    </source>
</evidence>
<feature type="transmembrane region" description="Helical" evidence="8">
    <location>
        <begin position="292"/>
        <end position="313"/>
    </location>
</feature>
<evidence type="ECO:0000256" key="8">
    <source>
        <dbReference type="SAM" id="Phobius"/>
    </source>
</evidence>
<evidence type="ECO:0000256" key="2">
    <source>
        <dbReference type="ARBA" id="ARBA00022448"/>
    </source>
</evidence>
<dbReference type="GO" id="GO:0005886">
    <property type="term" value="C:plasma membrane"/>
    <property type="evidence" value="ECO:0007669"/>
    <property type="project" value="UniProtKB-SubCell"/>
</dbReference>
<evidence type="ECO:0000256" key="7">
    <source>
        <dbReference type="SAM" id="MobiDB-lite"/>
    </source>
</evidence>
<dbReference type="AlphaFoldDB" id="A0A518B4I8"/>
<evidence type="ECO:0000313" key="10">
    <source>
        <dbReference type="EMBL" id="QDU61846.1"/>
    </source>
</evidence>
<dbReference type="InterPro" id="IPR005891">
    <property type="entry name" value="DevC"/>
</dbReference>
<accession>A0A518B4I8</accession>
<dbReference type="PIRSF" id="PIRSF031773">
    <property type="entry name" value="DevC"/>
    <property type="match status" value="1"/>
</dbReference>
<dbReference type="EMBL" id="CP036279">
    <property type="protein sequence ID" value="QDU61846.1"/>
    <property type="molecule type" value="Genomic_DNA"/>
</dbReference>
<comment type="subcellular location">
    <subcellularLocation>
        <location evidence="1">Cell membrane</location>
        <topology evidence="1">Multi-pass membrane protein</topology>
    </subcellularLocation>
</comment>
<dbReference type="Proteomes" id="UP000317093">
    <property type="component" value="Chromosome"/>
</dbReference>
<dbReference type="Pfam" id="PF02687">
    <property type="entry name" value="FtsX"/>
    <property type="match status" value="1"/>
</dbReference>
<dbReference type="InterPro" id="IPR051125">
    <property type="entry name" value="ABC-4/HrtB_transporter"/>
</dbReference>
<dbReference type="InterPro" id="IPR003838">
    <property type="entry name" value="ABC3_permease_C"/>
</dbReference>
<gene>
    <name evidence="10" type="ORF">Pan216_27110</name>
</gene>
<proteinExistence type="predicted"/>